<feature type="transmembrane region" description="Helical" evidence="1">
    <location>
        <begin position="12"/>
        <end position="32"/>
    </location>
</feature>
<reference evidence="2 3" key="1">
    <citation type="submission" date="2020-08" db="EMBL/GenBank/DDBJ databases">
        <title>Cohnella phylogeny.</title>
        <authorList>
            <person name="Dunlap C."/>
        </authorList>
    </citation>
    <scope>NUCLEOTIDE SEQUENCE [LARGE SCALE GENOMIC DNA]</scope>
    <source>
        <strain evidence="2 3">DSM 25241</strain>
    </source>
</reference>
<organism evidence="2 3">
    <name type="scientific">Cohnella thailandensis</name>
    <dbReference type="NCBI Taxonomy" id="557557"/>
    <lineage>
        <taxon>Bacteria</taxon>
        <taxon>Bacillati</taxon>
        <taxon>Bacillota</taxon>
        <taxon>Bacilli</taxon>
        <taxon>Bacillales</taxon>
        <taxon>Paenibacillaceae</taxon>
        <taxon>Cohnella</taxon>
    </lineage>
</organism>
<accession>A0A841T278</accession>
<dbReference type="EMBL" id="JACJVQ010000019">
    <property type="protein sequence ID" value="MBB6636956.1"/>
    <property type="molecule type" value="Genomic_DNA"/>
</dbReference>
<keyword evidence="1" id="KW-0472">Membrane</keyword>
<proteinExistence type="predicted"/>
<keyword evidence="1" id="KW-1133">Transmembrane helix</keyword>
<evidence type="ECO:0000256" key="1">
    <source>
        <dbReference type="SAM" id="Phobius"/>
    </source>
</evidence>
<gene>
    <name evidence="2" type="ORF">H7B67_22745</name>
</gene>
<dbReference type="AlphaFoldDB" id="A0A841T278"/>
<name>A0A841T278_9BACL</name>
<keyword evidence="1" id="KW-0812">Transmembrane</keyword>
<protein>
    <submittedName>
        <fullName evidence="2">Uncharacterized protein</fullName>
    </submittedName>
</protein>
<evidence type="ECO:0000313" key="3">
    <source>
        <dbReference type="Proteomes" id="UP000535838"/>
    </source>
</evidence>
<evidence type="ECO:0000313" key="2">
    <source>
        <dbReference type="EMBL" id="MBB6636956.1"/>
    </source>
</evidence>
<dbReference type="Proteomes" id="UP000535838">
    <property type="component" value="Unassembled WGS sequence"/>
</dbReference>
<dbReference type="RefSeq" id="WP_185122150.1">
    <property type="nucleotide sequence ID" value="NZ_JACJVQ010000019.1"/>
</dbReference>
<comment type="caution">
    <text evidence="2">The sequence shown here is derived from an EMBL/GenBank/DDBJ whole genome shotgun (WGS) entry which is preliminary data.</text>
</comment>
<keyword evidence="3" id="KW-1185">Reference proteome</keyword>
<sequence>MRSALPAAAKKYTLTIAIVLIIAATLGTYYGYAADERLPEYRLAMLEGDPAEAEPIILSGSYGGRMRSKYLDVTSEGSHYTNNASVIEQWSGTRSWLYGYSGLKQLREDYPGFMRGKGDPEGFYKDEDDVMYVDAKLLEKEGVIEWTIDRLELSGGRKSQVKSRTAVDKDVAYLSIADLQKVGEDVHVLIHMQLKPAPGRSADFEYFDFILSSEEGSEIRTQEIPFQPVQSKGYLFEVRNVTSRNVTEASDRVLFVTSESKIEENAERSDVPAASAAEPSIPVDERLYSYEYATGKLEEIPDLGIERSDEFGSNVNYAVEGDLLTVSLKEEKRISLWTYDMASGQKGNHLELAADELGTDQIHNAAIANGRIYLLLRTTENPLAAVADATNGRILYKGQVVCDDPKRETEEQIKLVRLLNLQLK</sequence>